<dbReference type="PROSITE" id="PS51257">
    <property type="entry name" value="PROKAR_LIPOPROTEIN"/>
    <property type="match status" value="1"/>
</dbReference>
<evidence type="ECO:0000256" key="2">
    <source>
        <dbReference type="SAM" id="SignalP"/>
    </source>
</evidence>
<feature type="region of interest" description="Disordered" evidence="1">
    <location>
        <begin position="19"/>
        <end position="65"/>
    </location>
</feature>
<dbReference type="RefSeq" id="WP_239369757.1">
    <property type="nucleotide sequence ID" value="NZ_JAKREW010000037.1"/>
</dbReference>
<reference evidence="3 4" key="1">
    <citation type="submission" date="2022-02" db="EMBL/GenBank/DDBJ databases">
        <title>Draft genome sequence of Mezorhizobium retamae strain IRAMC:0171 isolated from Retama raetam nodules.</title>
        <authorList>
            <person name="Bengaied R."/>
            <person name="Sbissi I."/>
            <person name="Huber K."/>
            <person name="Ghodbane F."/>
            <person name="Nouioui I."/>
            <person name="Tarhouni M."/>
            <person name="Gtari M."/>
        </authorList>
    </citation>
    <scope>NUCLEOTIDE SEQUENCE [LARGE SCALE GENOMIC DNA]</scope>
    <source>
        <strain evidence="3 4">IRAMC:0171</strain>
    </source>
</reference>
<gene>
    <name evidence="3" type="ORF">L4923_24680</name>
</gene>
<dbReference type="Proteomes" id="UP001201701">
    <property type="component" value="Unassembled WGS sequence"/>
</dbReference>
<evidence type="ECO:0000313" key="4">
    <source>
        <dbReference type="Proteomes" id="UP001201701"/>
    </source>
</evidence>
<proteinExistence type="predicted"/>
<keyword evidence="4" id="KW-1185">Reference proteome</keyword>
<keyword evidence="2" id="KW-0732">Signal</keyword>
<evidence type="ECO:0000313" key="3">
    <source>
        <dbReference type="EMBL" id="MCG7508241.1"/>
    </source>
</evidence>
<accession>A0ABS9QLD9</accession>
<feature type="chain" id="PRO_5046899618" description="Lipoprotein" evidence="2">
    <location>
        <begin position="17"/>
        <end position="65"/>
    </location>
</feature>
<comment type="caution">
    <text evidence="3">The sequence shown here is derived from an EMBL/GenBank/DDBJ whole genome shotgun (WGS) entry which is preliminary data.</text>
</comment>
<name>A0ABS9QLD9_9HYPH</name>
<protein>
    <recommendedName>
        <fullName evidence="5">Lipoprotein</fullName>
    </recommendedName>
</protein>
<organism evidence="3 4">
    <name type="scientific">Mesorhizobium retamae</name>
    <dbReference type="NCBI Taxonomy" id="2912854"/>
    <lineage>
        <taxon>Bacteria</taxon>
        <taxon>Pseudomonadati</taxon>
        <taxon>Pseudomonadota</taxon>
        <taxon>Alphaproteobacteria</taxon>
        <taxon>Hyphomicrobiales</taxon>
        <taxon>Phyllobacteriaceae</taxon>
        <taxon>Mesorhizobium</taxon>
    </lineage>
</organism>
<dbReference type="EMBL" id="JAKREW010000037">
    <property type="protein sequence ID" value="MCG7508241.1"/>
    <property type="molecule type" value="Genomic_DNA"/>
</dbReference>
<sequence length="65" mass="6514">MKILMPIAVLAAVALAACNNGGSDSQKGNQPATPSTETDKNPTPQTGTGGEQQGTQPSQPANPPQ</sequence>
<feature type="compositionally biased region" description="Polar residues" evidence="1">
    <location>
        <begin position="20"/>
        <end position="36"/>
    </location>
</feature>
<evidence type="ECO:0008006" key="5">
    <source>
        <dbReference type="Google" id="ProtNLM"/>
    </source>
</evidence>
<evidence type="ECO:0000256" key="1">
    <source>
        <dbReference type="SAM" id="MobiDB-lite"/>
    </source>
</evidence>
<feature type="signal peptide" evidence="2">
    <location>
        <begin position="1"/>
        <end position="16"/>
    </location>
</feature>